<reference evidence="4 5" key="1">
    <citation type="journal article" date="2018" name="Cell">
        <title>The Chara Genome: Secondary Complexity and Implications for Plant Terrestrialization.</title>
        <authorList>
            <person name="Nishiyama T."/>
            <person name="Sakayama H."/>
            <person name="Vries J.D."/>
            <person name="Buschmann H."/>
            <person name="Saint-Marcoux D."/>
            <person name="Ullrich K.K."/>
            <person name="Haas F.B."/>
            <person name="Vanderstraeten L."/>
            <person name="Becker D."/>
            <person name="Lang D."/>
            <person name="Vosolsobe S."/>
            <person name="Rombauts S."/>
            <person name="Wilhelmsson P.K.I."/>
            <person name="Janitza P."/>
            <person name="Kern R."/>
            <person name="Heyl A."/>
            <person name="Rumpler F."/>
            <person name="Villalobos L.I.A.C."/>
            <person name="Clay J.M."/>
            <person name="Skokan R."/>
            <person name="Toyoda A."/>
            <person name="Suzuki Y."/>
            <person name="Kagoshima H."/>
            <person name="Schijlen E."/>
            <person name="Tajeshwar N."/>
            <person name="Catarino B."/>
            <person name="Hetherington A.J."/>
            <person name="Saltykova A."/>
            <person name="Bonnot C."/>
            <person name="Breuninger H."/>
            <person name="Symeonidi A."/>
            <person name="Radhakrishnan G.V."/>
            <person name="Van Nieuwerburgh F."/>
            <person name="Deforce D."/>
            <person name="Chang C."/>
            <person name="Karol K.G."/>
            <person name="Hedrich R."/>
            <person name="Ulvskov P."/>
            <person name="Glockner G."/>
            <person name="Delwiche C.F."/>
            <person name="Petrasek J."/>
            <person name="Van de Peer Y."/>
            <person name="Friml J."/>
            <person name="Beilby M."/>
            <person name="Dolan L."/>
            <person name="Kohara Y."/>
            <person name="Sugano S."/>
            <person name="Fujiyama A."/>
            <person name="Delaux P.-M."/>
            <person name="Quint M."/>
            <person name="TheiBen G."/>
            <person name="Hagemann M."/>
            <person name="Harholt J."/>
            <person name="Dunand C."/>
            <person name="Zachgo S."/>
            <person name="Langdale J."/>
            <person name="Maumus F."/>
            <person name="Straeten D.V.D."/>
            <person name="Gould S.B."/>
            <person name="Rensing S.A."/>
        </authorList>
    </citation>
    <scope>NUCLEOTIDE SEQUENCE [LARGE SCALE GENOMIC DNA]</scope>
    <source>
        <strain evidence="4 5">S276</strain>
    </source>
</reference>
<comment type="caution">
    <text evidence="4">The sequence shown here is derived from an EMBL/GenBank/DDBJ whole genome shotgun (WGS) entry which is preliminary data.</text>
</comment>
<feature type="domain" description="EF-hand" evidence="3">
    <location>
        <begin position="20"/>
        <end position="55"/>
    </location>
</feature>
<dbReference type="SUPFAM" id="SSF47473">
    <property type="entry name" value="EF-hand"/>
    <property type="match status" value="1"/>
</dbReference>
<dbReference type="InterPro" id="IPR018247">
    <property type="entry name" value="EF_Hand_1_Ca_BS"/>
</dbReference>
<gene>
    <name evidence="4" type="ORF">CBR_g17696</name>
</gene>
<dbReference type="SMART" id="SM00054">
    <property type="entry name" value="EFh"/>
    <property type="match status" value="2"/>
</dbReference>
<dbReference type="EMBL" id="BFEA01000194">
    <property type="protein sequence ID" value="GBG73985.1"/>
    <property type="molecule type" value="Genomic_DNA"/>
</dbReference>
<dbReference type="InterPro" id="IPR011992">
    <property type="entry name" value="EF-hand-dom_pair"/>
</dbReference>
<dbReference type="OrthoDB" id="186625at2759"/>
<dbReference type="CDD" id="cd00051">
    <property type="entry name" value="EFh"/>
    <property type="match status" value="1"/>
</dbReference>
<dbReference type="PROSITE" id="PS50222">
    <property type="entry name" value="EF_HAND_2"/>
    <property type="match status" value="2"/>
</dbReference>
<organism evidence="4 5">
    <name type="scientific">Chara braunii</name>
    <name type="common">Braun's stonewort</name>
    <dbReference type="NCBI Taxonomy" id="69332"/>
    <lineage>
        <taxon>Eukaryota</taxon>
        <taxon>Viridiplantae</taxon>
        <taxon>Streptophyta</taxon>
        <taxon>Charophyceae</taxon>
        <taxon>Charales</taxon>
        <taxon>Characeae</taxon>
        <taxon>Chara</taxon>
    </lineage>
</organism>
<evidence type="ECO:0000256" key="1">
    <source>
        <dbReference type="ARBA" id="ARBA00022837"/>
    </source>
</evidence>
<proteinExistence type="predicted"/>
<feature type="compositionally biased region" description="Low complexity" evidence="2">
    <location>
        <begin position="269"/>
        <end position="282"/>
    </location>
</feature>
<dbReference type="AlphaFoldDB" id="A0A388KV94"/>
<name>A0A388KV94_CHABU</name>
<evidence type="ECO:0000256" key="2">
    <source>
        <dbReference type="SAM" id="MobiDB-lite"/>
    </source>
</evidence>
<dbReference type="STRING" id="69332.A0A388KV94"/>
<dbReference type="PANTHER" id="PTHR34574:SF5">
    <property type="entry name" value="CALCIUM-BINDING EF-HAND FAMILY PROTEIN"/>
    <property type="match status" value="1"/>
</dbReference>
<feature type="region of interest" description="Disordered" evidence="2">
    <location>
        <begin position="346"/>
        <end position="377"/>
    </location>
</feature>
<dbReference type="InterPro" id="IPR002048">
    <property type="entry name" value="EF_hand_dom"/>
</dbReference>
<dbReference type="Gramene" id="GBG73985">
    <property type="protein sequence ID" value="GBG73985"/>
    <property type="gene ID" value="CBR_g17696"/>
</dbReference>
<keyword evidence="5" id="KW-1185">Reference proteome</keyword>
<dbReference type="Gene3D" id="1.10.238.10">
    <property type="entry name" value="EF-hand"/>
    <property type="match status" value="1"/>
</dbReference>
<dbReference type="PANTHER" id="PTHR34574">
    <property type="entry name" value="CALCIUM-BINDING EF-HAND FAMILY PROTEIN-RELATED"/>
    <property type="match status" value="1"/>
</dbReference>
<keyword evidence="1" id="KW-0106">Calcium</keyword>
<evidence type="ECO:0000313" key="5">
    <source>
        <dbReference type="Proteomes" id="UP000265515"/>
    </source>
</evidence>
<dbReference type="PROSITE" id="PS00018">
    <property type="entry name" value="EF_HAND_1"/>
    <property type="match status" value="2"/>
</dbReference>
<accession>A0A388KV94</accession>
<dbReference type="Proteomes" id="UP000265515">
    <property type="component" value="Unassembled WGS sequence"/>
</dbReference>
<evidence type="ECO:0000313" key="4">
    <source>
        <dbReference type="EMBL" id="GBG73985.1"/>
    </source>
</evidence>
<feature type="domain" description="EF-hand" evidence="3">
    <location>
        <begin position="78"/>
        <end position="113"/>
    </location>
</feature>
<feature type="region of interest" description="Disordered" evidence="2">
    <location>
        <begin position="262"/>
        <end position="286"/>
    </location>
</feature>
<feature type="region of interest" description="Disordered" evidence="2">
    <location>
        <begin position="186"/>
        <end position="208"/>
    </location>
</feature>
<protein>
    <recommendedName>
        <fullName evidence="3">EF-hand domain-containing protein</fullName>
    </recommendedName>
</protein>
<evidence type="ECO:0000259" key="3">
    <source>
        <dbReference type="PROSITE" id="PS50222"/>
    </source>
</evidence>
<dbReference type="GO" id="GO:0005509">
    <property type="term" value="F:calcium ion binding"/>
    <property type="evidence" value="ECO:0007669"/>
    <property type="project" value="InterPro"/>
</dbReference>
<sequence>MGVVFLDGSTIRAFVNKKEAFARCVDEIFHGLDVDGDDVLSKSEMRPALENVSEPDLQQQMLALASPSRRTMASRDEERDKFYDRLFERFDQDHNGVVDKEEFLASEREILLAIADGLGDVPISMVVEDKSLLQSAADMCCPPSPAQASLNAPAVSIHMGGIGSPVQDRSRTPSLFGNLPCQLPRIATPTRIGDPSKNSGVEDRSLSATSEAVTLSHMTGDRGPLENGNGVVVNSNSPVSDMDGVEGMDTCGSALNGSDRCFASPARQKGGNESSSKGSSEGTVPRTAVDVNGSAAVTTEGATAVLPVGVGSAEAAPTLLVHYEQNAKEKVVVLGRCPPPRLSAWRISTTKSGSDSNRGGEQTGYVSSNGVSAGALPTASADSSLKRKIDVSSRIDEYLPVKRPRVCQLYECALD</sequence>
<dbReference type="Pfam" id="PF13499">
    <property type="entry name" value="EF-hand_7"/>
    <property type="match status" value="1"/>
</dbReference>
<feature type="compositionally biased region" description="Polar residues" evidence="2">
    <location>
        <begin position="346"/>
        <end position="371"/>
    </location>
</feature>